<protein>
    <submittedName>
        <fullName evidence="2">Uncharacterized protein</fullName>
    </submittedName>
</protein>
<dbReference type="EMBL" id="NKCK01000055">
    <property type="protein sequence ID" value="RSM05017.1"/>
    <property type="molecule type" value="Genomic_DNA"/>
</dbReference>
<reference evidence="2 3" key="1">
    <citation type="submission" date="2017-06" db="EMBL/GenBank/DDBJ databases">
        <title>Comparative genomic analysis of Ambrosia Fusariam Clade fungi.</title>
        <authorList>
            <person name="Stajich J.E."/>
            <person name="Carrillo J."/>
            <person name="Kijimoto T."/>
            <person name="Eskalen A."/>
            <person name="O'Donnell K."/>
            <person name="Kasson M."/>
        </authorList>
    </citation>
    <scope>NUCLEOTIDE SEQUENCE [LARGE SCALE GENOMIC DNA]</scope>
    <source>
        <strain evidence="2 3">NRRL62579</strain>
    </source>
</reference>
<evidence type="ECO:0000313" key="3">
    <source>
        <dbReference type="Proteomes" id="UP000287144"/>
    </source>
</evidence>
<name>A0A428TSG2_9HYPO</name>
<evidence type="ECO:0000256" key="1">
    <source>
        <dbReference type="SAM" id="MobiDB-lite"/>
    </source>
</evidence>
<dbReference type="AlphaFoldDB" id="A0A428TSG2"/>
<accession>A0A428TSG2</accession>
<comment type="caution">
    <text evidence="2">The sequence shown here is derived from an EMBL/GenBank/DDBJ whole genome shotgun (WGS) entry which is preliminary data.</text>
</comment>
<gene>
    <name evidence="2" type="ORF">CEP52_006504</name>
</gene>
<evidence type="ECO:0000313" key="2">
    <source>
        <dbReference type="EMBL" id="RSM05017.1"/>
    </source>
</evidence>
<proteinExistence type="predicted"/>
<sequence>MDNSVVVRCPGGKVSFTIYQTPLVEDHQDPGLQREYTPAVPEDDVTVLPASVALRPRNAAEATKWKPVTENDLGTDYLVAVKKIIIWGTEMEDAWTLSECNIKNEDTAYLLLGSGIRSALYDLPGSENAETSFKPEQLGLGGLMHQNFTIDPEPEGWERHGTLAMRFYFFDTGHFKRKTGLELDAADNVERQCQVDGFVEDRFPSFRGRPAMVLMPSIAQLYKQFKGEGRQNAGNQDCVQNGQDPRQQGDMNEEVDHGERSIVLTQRQSPGKKFLSTLMCGREW</sequence>
<organism evidence="2 3">
    <name type="scientific">Fusarium oligoseptatum</name>
    <dbReference type="NCBI Taxonomy" id="2604345"/>
    <lineage>
        <taxon>Eukaryota</taxon>
        <taxon>Fungi</taxon>
        <taxon>Dikarya</taxon>
        <taxon>Ascomycota</taxon>
        <taxon>Pezizomycotina</taxon>
        <taxon>Sordariomycetes</taxon>
        <taxon>Hypocreomycetidae</taxon>
        <taxon>Hypocreales</taxon>
        <taxon>Nectriaceae</taxon>
        <taxon>Fusarium</taxon>
        <taxon>Fusarium solani species complex</taxon>
    </lineage>
</organism>
<keyword evidence="3" id="KW-1185">Reference proteome</keyword>
<feature type="region of interest" description="Disordered" evidence="1">
    <location>
        <begin position="230"/>
        <end position="256"/>
    </location>
</feature>
<feature type="compositionally biased region" description="Polar residues" evidence="1">
    <location>
        <begin position="232"/>
        <end position="250"/>
    </location>
</feature>
<dbReference type="CDD" id="cd17039">
    <property type="entry name" value="Ubl_ubiquitin_like"/>
    <property type="match status" value="1"/>
</dbReference>
<dbReference type="Proteomes" id="UP000287144">
    <property type="component" value="Unassembled WGS sequence"/>
</dbReference>